<dbReference type="InterPro" id="IPR042257">
    <property type="entry name" value="DGOK_C"/>
</dbReference>
<proteinExistence type="predicted"/>
<organism evidence="1 2">
    <name type="scientific">Novosphingobium umbonatum</name>
    <dbReference type="NCBI Taxonomy" id="1908524"/>
    <lineage>
        <taxon>Bacteria</taxon>
        <taxon>Pseudomonadati</taxon>
        <taxon>Pseudomonadota</taxon>
        <taxon>Alphaproteobacteria</taxon>
        <taxon>Sphingomonadales</taxon>
        <taxon>Sphingomonadaceae</taxon>
        <taxon>Novosphingobium</taxon>
    </lineage>
</organism>
<dbReference type="Pfam" id="PF05035">
    <property type="entry name" value="DGOK"/>
    <property type="match status" value="1"/>
</dbReference>
<sequence>MTGQLIAIDWGTTNRRAYLLDEDGNVVTTERDGRGLLAIEAGGFAGEVAEIRAKLGDWPVLLAGMVGSAKGWVNVPYLACPAGLDDLAGALHWVEAGRTAIVPGLSYSQGVQGDVMRGEEVQLLGATAAGLVPADSLLCQPGTHCKWARMEGGRVASFATAMTGEIFALLKSHSLLSDFLTGAVEDGAAFRAGVADGLSGRLTSLLFGVRASALLGLRSAQDSAAYTSGLLIGHDVAGEQLAAGQPAYILSDRHLGALYSAAVEMAGGTAHLVDSHAAFVAGISHIWKAYQS</sequence>
<dbReference type="GO" id="GO:0008671">
    <property type="term" value="F:2-dehydro-3-deoxygalactonokinase activity"/>
    <property type="evidence" value="ECO:0007669"/>
    <property type="project" value="InterPro"/>
</dbReference>
<accession>A0A3S3TSW7</accession>
<gene>
    <name evidence="1" type="ORF">EOE18_01345</name>
</gene>
<dbReference type="RefSeq" id="WP_127705409.1">
    <property type="nucleotide sequence ID" value="NZ_SACO01000001.1"/>
</dbReference>
<dbReference type="InterPro" id="IPR042258">
    <property type="entry name" value="DGOK_N"/>
</dbReference>
<dbReference type="OrthoDB" id="256574at2"/>
<evidence type="ECO:0000313" key="1">
    <source>
        <dbReference type="EMBL" id="RVU07758.1"/>
    </source>
</evidence>
<keyword evidence="1" id="KW-0808">Transferase</keyword>
<name>A0A3S3TSW7_9SPHN</name>
<dbReference type="GO" id="GO:0034194">
    <property type="term" value="P:D-galactonate catabolic process"/>
    <property type="evidence" value="ECO:0007669"/>
    <property type="project" value="InterPro"/>
</dbReference>
<keyword evidence="2" id="KW-1185">Reference proteome</keyword>
<dbReference type="Proteomes" id="UP000282837">
    <property type="component" value="Unassembled WGS sequence"/>
</dbReference>
<reference evidence="1 2" key="1">
    <citation type="submission" date="2019-01" db="EMBL/GenBank/DDBJ databases">
        <authorList>
            <person name="Chen W.-M."/>
        </authorList>
    </citation>
    <scope>NUCLEOTIDE SEQUENCE [LARGE SCALE GENOMIC DNA]</scope>
    <source>
        <strain evidence="1 2">FSY-9</strain>
    </source>
</reference>
<keyword evidence="1" id="KW-0418">Kinase</keyword>
<protein>
    <submittedName>
        <fullName evidence="1">2-dehydro-3-deoxygalactonokinase</fullName>
    </submittedName>
</protein>
<evidence type="ECO:0000313" key="2">
    <source>
        <dbReference type="Proteomes" id="UP000282837"/>
    </source>
</evidence>
<dbReference type="EMBL" id="SACO01000001">
    <property type="protein sequence ID" value="RVU07758.1"/>
    <property type="molecule type" value="Genomic_DNA"/>
</dbReference>
<dbReference type="InterPro" id="IPR007729">
    <property type="entry name" value="DGOK"/>
</dbReference>
<dbReference type="Gene3D" id="3.30.420.310">
    <property type="entry name" value="2-keto-3-deoxy-galactonokinase, C-terminal domain"/>
    <property type="match status" value="1"/>
</dbReference>
<comment type="caution">
    <text evidence="1">The sequence shown here is derived from an EMBL/GenBank/DDBJ whole genome shotgun (WGS) entry which is preliminary data.</text>
</comment>
<dbReference type="Gene3D" id="3.30.420.300">
    <property type="entry name" value="2-keto-3-deoxy-galactonokinase, substrate binding domain"/>
    <property type="match status" value="1"/>
</dbReference>
<dbReference type="AlphaFoldDB" id="A0A3S3TSW7"/>